<dbReference type="GO" id="GO:0005506">
    <property type="term" value="F:iron ion binding"/>
    <property type="evidence" value="ECO:0007669"/>
    <property type="project" value="InterPro"/>
</dbReference>
<keyword evidence="3 7" id="KW-1133">Transmembrane helix</keyword>
<keyword evidence="5" id="KW-0443">Lipid metabolism</keyword>
<comment type="caution">
    <text evidence="9">The sequence shown here is derived from an EMBL/GenBank/DDBJ whole genome shotgun (WGS) entry which is preliminary data.</text>
</comment>
<gene>
    <name evidence="9" type="ORF">PFISCL1PPCAC_25641</name>
</gene>
<dbReference type="PANTHER" id="PTHR21624:SF1">
    <property type="entry name" value="ALKYLGLYCEROL MONOOXYGENASE"/>
    <property type="match status" value="1"/>
</dbReference>
<feature type="transmembrane region" description="Helical" evidence="7">
    <location>
        <begin position="289"/>
        <end position="306"/>
    </location>
</feature>
<feature type="domain" description="Fatty acid hydroxylase" evidence="8">
    <location>
        <begin position="20"/>
        <end position="152"/>
    </location>
</feature>
<keyword evidence="2 7" id="KW-0812">Transmembrane</keyword>
<keyword evidence="10" id="KW-1185">Reference proteome</keyword>
<dbReference type="InterPro" id="IPR051689">
    <property type="entry name" value="Sterol_desaturase/TMEM195"/>
</dbReference>
<accession>A0AAV5WXL5</accession>
<name>A0AAV5WXL5_9BILA</name>
<organism evidence="9 10">
    <name type="scientific">Pristionchus fissidentatus</name>
    <dbReference type="NCBI Taxonomy" id="1538716"/>
    <lineage>
        <taxon>Eukaryota</taxon>
        <taxon>Metazoa</taxon>
        <taxon>Ecdysozoa</taxon>
        <taxon>Nematoda</taxon>
        <taxon>Chromadorea</taxon>
        <taxon>Rhabditida</taxon>
        <taxon>Rhabditina</taxon>
        <taxon>Diplogasteromorpha</taxon>
        <taxon>Diplogasteroidea</taxon>
        <taxon>Neodiplogasteridae</taxon>
        <taxon>Pristionchus</taxon>
    </lineage>
</organism>
<dbReference type="InterPro" id="IPR006694">
    <property type="entry name" value="Fatty_acid_hydroxylase"/>
</dbReference>
<reference evidence="9" key="1">
    <citation type="submission" date="2023-10" db="EMBL/GenBank/DDBJ databases">
        <title>Genome assembly of Pristionchus species.</title>
        <authorList>
            <person name="Yoshida K."/>
            <person name="Sommer R.J."/>
        </authorList>
    </citation>
    <scope>NUCLEOTIDE SEQUENCE</scope>
    <source>
        <strain evidence="9">RS5133</strain>
    </source>
</reference>
<evidence type="ECO:0000256" key="6">
    <source>
        <dbReference type="ARBA" id="ARBA00023136"/>
    </source>
</evidence>
<keyword evidence="4" id="KW-0560">Oxidoreductase</keyword>
<evidence type="ECO:0000256" key="1">
    <source>
        <dbReference type="ARBA" id="ARBA00004127"/>
    </source>
</evidence>
<evidence type="ECO:0000256" key="7">
    <source>
        <dbReference type="SAM" id="Phobius"/>
    </source>
</evidence>
<protein>
    <recommendedName>
        <fullName evidence="8">Fatty acid hydroxylase domain-containing protein</fullName>
    </recommendedName>
</protein>
<comment type="subcellular location">
    <subcellularLocation>
        <location evidence="1">Endomembrane system</location>
        <topology evidence="1">Multi-pass membrane protein</topology>
    </subcellularLocation>
</comment>
<dbReference type="AlphaFoldDB" id="A0AAV5WXL5"/>
<evidence type="ECO:0000313" key="9">
    <source>
        <dbReference type="EMBL" id="GMT34344.1"/>
    </source>
</evidence>
<dbReference type="Proteomes" id="UP001432322">
    <property type="component" value="Unassembled WGS sequence"/>
</dbReference>
<feature type="non-terminal residue" evidence="9">
    <location>
        <position position="1"/>
    </location>
</feature>
<dbReference type="PANTHER" id="PTHR21624">
    <property type="entry name" value="STEROL DESATURASE-RELATED PROTEIN"/>
    <property type="match status" value="1"/>
</dbReference>
<evidence type="ECO:0000256" key="2">
    <source>
        <dbReference type="ARBA" id="ARBA00022692"/>
    </source>
</evidence>
<evidence type="ECO:0000256" key="5">
    <source>
        <dbReference type="ARBA" id="ARBA00023098"/>
    </source>
</evidence>
<dbReference type="EMBL" id="BTSY01000006">
    <property type="protein sequence ID" value="GMT34344.1"/>
    <property type="molecule type" value="Genomic_DNA"/>
</dbReference>
<evidence type="ECO:0000256" key="4">
    <source>
        <dbReference type="ARBA" id="ARBA00023002"/>
    </source>
</evidence>
<dbReference type="GO" id="GO:0050479">
    <property type="term" value="F:glyceryl-ether monooxygenase activity"/>
    <property type="evidence" value="ECO:0007669"/>
    <property type="project" value="TreeGrafter"/>
</dbReference>
<dbReference type="GO" id="GO:0016020">
    <property type="term" value="C:membrane"/>
    <property type="evidence" value="ECO:0007669"/>
    <property type="project" value="GOC"/>
</dbReference>
<feature type="transmembrane region" description="Helical" evidence="7">
    <location>
        <begin position="260"/>
        <end position="277"/>
    </location>
</feature>
<evidence type="ECO:0000313" key="10">
    <source>
        <dbReference type="Proteomes" id="UP001432322"/>
    </source>
</evidence>
<proteinExistence type="predicted"/>
<sequence>ASVYEKIHLVDLDPSSPWVWLLCFLTQDLAYYLSHRAMHECGIFWAFHQMHHSSEYYNLSTAMRKGAVMELGAFGFDLMQCLLIPPQIFLPHKYLNLLYQFWLHTELVPHLGPLEYIINTPSSHRVHHGRNPYCIDRNYAGTLIIWDRMFGTYVAERRDEPLSYGLVENVKSFNALWLQWFDFGFFLFGKGSITDPNGKEYFPGFWNKLTAVFAPPGYYPGVKTRRFFWWWCLEDSTYGIPQVDHSMPKYNPPLAPIKKMYIASQLVFLASFLLPFYDRRMDMDWIEFAAQLVLIVSTIQVFGYYFDDDPLAVFHDRLRCFGMLGYCMRYQSTGLMLIAILNLPCLMYFENSESYQKQVEDRTAAAEEAKKIKAKKEDKKKK</sequence>
<keyword evidence="6 7" id="KW-0472">Membrane</keyword>
<dbReference type="GO" id="GO:0006643">
    <property type="term" value="P:membrane lipid metabolic process"/>
    <property type="evidence" value="ECO:0007669"/>
    <property type="project" value="TreeGrafter"/>
</dbReference>
<dbReference type="GO" id="GO:0008610">
    <property type="term" value="P:lipid biosynthetic process"/>
    <property type="evidence" value="ECO:0007669"/>
    <property type="project" value="InterPro"/>
</dbReference>
<dbReference type="Pfam" id="PF04116">
    <property type="entry name" value="FA_hydroxylase"/>
    <property type="match status" value="1"/>
</dbReference>
<dbReference type="GO" id="GO:0005783">
    <property type="term" value="C:endoplasmic reticulum"/>
    <property type="evidence" value="ECO:0007669"/>
    <property type="project" value="TreeGrafter"/>
</dbReference>
<evidence type="ECO:0000256" key="3">
    <source>
        <dbReference type="ARBA" id="ARBA00022989"/>
    </source>
</evidence>
<feature type="transmembrane region" description="Helical" evidence="7">
    <location>
        <begin position="330"/>
        <end position="349"/>
    </location>
</feature>
<evidence type="ECO:0000259" key="8">
    <source>
        <dbReference type="Pfam" id="PF04116"/>
    </source>
</evidence>